<evidence type="ECO:0000313" key="2">
    <source>
        <dbReference type="EMBL" id="CAA9324361.1"/>
    </source>
</evidence>
<dbReference type="Pfam" id="PF17765">
    <property type="entry name" value="MLTR_LBD"/>
    <property type="match status" value="1"/>
</dbReference>
<gene>
    <name evidence="2" type="ORF">AVDCRST_MAG46-1038</name>
</gene>
<dbReference type="PANTHER" id="PTHR35010:SF3">
    <property type="entry name" value="BLL4873 PROTEIN"/>
    <property type="match status" value="1"/>
</dbReference>
<proteinExistence type="predicted"/>
<keyword evidence="2" id="KW-0238">DNA-binding</keyword>
<dbReference type="InterPro" id="IPR010982">
    <property type="entry name" value="Lambda_DNA-bd_dom_sf"/>
</dbReference>
<feature type="domain" description="MmyB-like transcription regulator ligand binding" evidence="1">
    <location>
        <begin position="62"/>
        <end position="218"/>
    </location>
</feature>
<reference evidence="2" key="1">
    <citation type="submission" date="2020-02" db="EMBL/GenBank/DDBJ databases">
        <authorList>
            <person name="Meier V. D."/>
        </authorList>
    </citation>
    <scope>NUCLEOTIDE SEQUENCE</scope>
    <source>
        <strain evidence="2">AVDCRST_MAG46</strain>
    </source>
</reference>
<dbReference type="AlphaFoldDB" id="A0A6J4L6Q2"/>
<dbReference type="Gene3D" id="1.10.260.40">
    <property type="entry name" value="lambda repressor-like DNA-binding domains"/>
    <property type="match status" value="1"/>
</dbReference>
<dbReference type="EMBL" id="CADCUD010000070">
    <property type="protein sequence ID" value="CAA9324361.1"/>
    <property type="molecule type" value="Genomic_DNA"/>
</dbReference>
<organism evidence="2">
    <name type="scientific">uncultured Nocardioidaceae bacterium</name>
    <dbReference type="NCBI Taxonomy" id="253824"/>
    <lineage>
        <taxon>Bacteria</taxon>
        <taxon>Bacillati</taxon>
        <taxon>Actinomycetota</taxon>
        <taxon>Actinomycetes</taxon>
        <taxon>Propionibacteriales</taxon>
        <taxon>Nocardioidaceae</taxon>
        <taxon>environmental samples</taxon>
    </lineage>
</organism>
<accession>A0A6J4L6Q2</accession>
<name>A0A6J4L6Q2_9ACTN</name>
<dbReference type="Pfam" id="PF13560">
    <property type="entry name" value="HTH_31"/>
    <property type="match status" value="1"/>
</dbReference>
<dbReference type="PANTHER" id="PTHR35010">
    <property type="entry name" value="BLL4672 PROTEIN-RELATED"/>
    <property type="match status" value="1"/>
</dbReference>
<protein>
    <submittedName>
        <fullName evidence="2">Putative DNA-binding protein</fullName>
    </submittedName>
</protein>
<evidence type="ECO:0000259" key="1">
    <source>
        <dbReference type="Pfam" id="PF17765"/>
    </source>
</evidence>
<dbReference type="InterPro" id="IPR041413">
    <property type="entry name" value="MLTR_LBD"/>
</dbReference>
<dbReference type="GO" id="GO:0003677">
    <property type="term" value="F:DNA binding"/>
    <property type="evidence" value="ECO:0007669"/>
    <property type="project" value="UniProtKB-KW"/>
</dbReference>
<dbReference type="Gene3D" id="3.30.450.180">
    <property type="match status" value="1"/>
</dbReference>
<sequence>MAERAAIGVDWYIRLEQGRDVNPSRTTLDALAVALDLTETEHRHLLLLARPAVHDQFERERVPDGLRAMVAALQQPAYVVGRRFDILAWNDAAVELFTDFSLIDERDRNIVTIVLTDPGAKRVFGASWSSEAKRILALFRSVHDLYENDPAFIELVEDLDRRSPAFRKWWRRHDIGTATSGTKTIHPLRRAPQRWMHQSFHYHDDPNLRLVIYIPERAGCGTSAS</sequence>